<keyword evidence="1" id="KW-1133">Transmembrane helix</keyword>
<evidence type="ECO:0000313" key="2">
    <source>
        <dbReference type="EMBL" id="KAJ6234966.1"/>
    </source>
</evidence>
<name>A0ABQ8XQS4_9EUKA</name>
<evidence type="ECO:0000256" key="1">
    <source>
        <dbReference type="SAM" id="Phobius"/>
    </source>
</evidence>
<keyword evidence="3" id="KW-1185">Reference proteome</keyword>
<proteinExistence type="predicted"/>
<dbReference type="Proteomes" id="UP001150062">
    <property type="component" value="Unassembled WGS sequence"/>
</dbReference>
<organism evidence="2 3">
    <name type="scientific">Anaeramoeba flamelloides</name>
    <dbReference type="NCBI Taxonomy" id="1746091"/>
    <lineage>
        <taxon>Eukaryota</taxon>
        <taxon>Metamonada</taxon>
        <taxon>Anaeramoebidae</taxon>
        <taxon>Anaeramoeba</taxon>
    </lineage>
</organism>
<dbReference type="EMBL" id="JAOAOG010000266">
    <property type="protein sequence ID" value="KAJ6234966.1"/>
    <property type="molecule type" value="Genomic_DNA"/>
</dbReference>
<keyword evidence="1" id="KW-0472">Membrane</keyword>
<sequence length="547" mass="64294">MFKNQLSVLGSFLFLTFLLLICIWVLFSQRSRKKKFKKKNKKNKQSRSNRNEYHCIRLIDKKTQNGIPLVCLTTTNDQNYYTDSDGYIAFYEPGLMNTKVYFHIKSDGYKYPKDFFGYEGVSIKTVKRGSTEIRLERTMIAERIYRVTGQGIFSDSILLDKEEADYPPIISQVMGLDSVQTTIYRNKMYWFWGDTNRVSYPLGNFSTTGATTRPDLDLSQDPPLFRFFEGKDGFVKGLIPFPKNGLKWIDSVVTLPITQKRKKEQLIGFYLYTPNSANENKSIKEQGLILWNNKSHQFEIITTYEDNSCLFPTKPACISNGARIAQLHYEKGDQKTYLYLGYPFPVYRCKPSLKSISISRNWESFTCFQEGSRYDSFKIERDGNGNVIWGWKKNTVPVTQSVQEWLFRENNLEPEQRYWNIFDPESGKRLFSQSGTMFWNNYKKKYISIIQQLNGTSFLGEIFYLESNSFHGPWKNPIKIITHNKYSFYNVFHHHRLDKEKGKIIFLEGTFANTFSQTKHPVPKYNYNQIMYQLDLSDKRLFLKKNN</sequence>
<gene>
    <name evidence="2" type="ORF">M0813_28943</name>
</gene>
<reference evidence="2" key="1">
    <citation type="submission" date="2022-08" db="EMBL/GenBank/DDBJ databases">
        <title>Novel sulfate-reducing endosymbionts in the free-living metamonad Anaeramoeba.</title>
        <authorList>
            <person name="Jerlstrom-Hultqvist J."/>
            <person name="Cepicka I."/>
            <person name="Gallot-Lavallee L."/>
            <person name="Salas-Leiva D."/>
            <person name="Curtis B.A."/>
            <person name="Zahonova K."/>
            <person name="Pipaliya S."/>
            <person name="Dacks J."/>
            <person name="Roger A.J."/>
        </authorList>
    </citation>
    <scope>NUCLEOTIDE SEQUENCE</scope>
    <source>
        <strain evidence="2">Schooner1</strain>
    </source>
</reference>
<feature type="transmembrane region" description="Helical" evidence="1">
    <location>
        <begin position="6"/>
        <end position="27"/>
    </location>
</feature>
<evidence type="ECO:0000313" key="3">
    <source>
        <dbReference type="Proteomes" id="UP001150062"/>
    </source>
</evidence>
<protein>
    <submittedName>
        <fullName evidence="2">Uncharacterized protein</fullName>
    </submittedName>
</protein>
<keyword evidence="1" id="KW-0812">Transmembrane</keyword>
<accession>A0ABQ8XQS4</accession>
<comment type="caution">
    <text evidence="2">The sequence shown here is derived from an EMBL/GenBank/DDBJ whole genome shotgun (WGS) entry which is preliminary data.</text>
</comment>